<name>A0ABQ7HVE7_9MICR</name>
<evidence type="ECO:0000313" key="2">
    <source>
        <dbReference type="Proteomes" id="UP001516464"/>
    </source>
</evidence>
<evidence type="ECO:0000313" key="1">
    <source>
        <dbReference type="EMBL" id="KAF7677263.1"/>
    </source>
</evidence>
<proteinExistence type="predicted"/>
<organism evidence="1 2">
    <name type="scientific">Astathelohania contejeani</name>
    <dbReference type="NCBI Taxonomy" id="164912"/>
    <lineage>
        <taxon>Eukaryota</taxon>
        <taxon>Fungi</taxon>
        <taxon>Fungi incertae sedis</taxon>
        <taxon>Microsporidia</taxon>
        <taxon>Astathelohaniidae</taxon>
        <taxon>Astathelohania</taxon>
    </lineage>
</organism>
<comment type="caution">
    <text evidence="1">The sequence shown here is derived from an EMBL/GenBank/DDBJ whole genome shotgun (WGS) entry which is preliminary data.</text>
</comment>
<keyword evidence="2" id="KW-1185">Reference proteome</keyword>
<reference evidence="1 2" key="1">
    <citation type="submission" date="2019-01" db="EMBL/GenBank/DDBJ databases">
        <title>Genomes sequencing and comparative genomics of infectious freshwater microsporidia, Cucumispora dikerogammari and Thelohania contejeani.</title>
        <authorList>
            <person name="Cormier A."/>
            <person name="Giraud I."/>
            <person name="Wattier R."/>
            <person name="Teixeira M."/>
            <person name="Grandjean F."/>
            <person name="Rigaud T."/>
            <person name="Cordaux R."/>
        </authorList>
    </citation>
    <scope>NUCLEOTIDE SEQUENCE [LARGE SCALE GENOMIC DNA]</scope>
    <source>
        <strain evidence="1">T1</strain>
        <tissue evidence="1">Spores</tissue>
    </source>
</reference>
<accession>A0ABQ7HVE7</accession>
<sequence length="295" mass="34965">MSYNRKDIEKTISLIKKSHSQPLIFHMLHSHLCFLLKTTEYHPTMNDDWSQIILYSATETVIQKMETKINQFVKNVRYVRPLDNINQYKLKIIMYSILNKKTVNLFTLYELITHFMGISTMLDRLIINSLQKHMLATFYKIESPKKMQSQAIKSFLTEITKSQMSYLNKAKLIPCYIFYDIEPVDFTNVYSDVLSIDAPGTDIITLRILEGICMYAKYTKYTSYFKSIIPNTNDFIQLFNQFLAKSLPCNEIKKGEYNVYLDDHYVFDVIRNEYVYCKDKCKFKEDLIEFITKLK</sequence>
<dbReference type="EMBL" id="SBIQ01000442">
    <property type="protein sequence ID" value="KAF7677263.1"/>
    <property type="molecule type" value="Genomic_DNA"/>
</dbReference>
<protein>
    <submittedName>
        <fullName evidence="1">Uncharacterized protein</fullName>
    </submittedName>
</protein>
<gene>
    <name evidence="1" type="ORF">TCON_2650</name>
</gene>
<dbReference type="Proteomes" id="UP001516464">
    <property type="component" value="Unassembled WGS sequence"/>
</dbReference>